<dbReference type="InterPro" id="IPR051782">
    <property type="entry name" value="ABC_Transporter_VariousFunc"/>
</dbReference>
<dbReference type="InterPro" id="IPR027417">
    <property type="entry name" value="P-loop_NTPase"/>
</dbReference>
<gene>
    <name evidence="5" type="ordered locus">DICTH_0233</name>
</gene>
<evidence type="ECO:0000313" key="6">
    <source>
        <dbReference type="Proteomes" id="UP000001733"/>
    </source>
</evidence>
<keyword evidence="1" id="KW-0813">Transport</keyword>
<accession>B5YC08</accession>
<dbReference type="GO" id="GO:0016887">
    <property type="term" value="F:ATP hydrolysis activity"/>
    <property type="evidence" value="ECO:0007669"/>
    <property type="project" value="InterPro"/>
</dbReference>
<dbReference type="Gene3D" id="3.40.50.300">
    <property type="entry name" value="P-loop containing nucleotide triphosphate hydrolases"/>
    <property type="match status" value="1"/>
</dbReference>
<keyword evidence="3" id="KW-0067">ATP-binding</keyword>
<reference evidence="5 6" key="1">
    <citation type="journal article" date="2014" name="Genome Announc.">
        <title>Complete Genome Sequence of the Extreme Thermophile Dictyoglomus thermophilum H-6-12.</title>
        <authorList>
            <person name="Coil D.A."/>
            <person name="Badger J.H."/>
            <person name="Forberger H.C."/>
            <person name="Riggs F."/>
            <person name="Madupu R."/>
            <person name="Fedorova N."/>
            <person name="Ward N."/>
            <person name="Robb F.T."/>
            <person name="Eisen J.A."/>
        </authorList>
    </citation>
    <scope>NUCLEOTIDE SEQUENCE [LARGE SCALE GENOMIC DNA]</scope>
    <source>
        <strain evidence="6">ATCC 35947 / DSM 3960 / H-6-12</strain>
    </source>
</reference>
<dbReference type="Pfam" id="PF00005">
    <property type="entry name" value="ABC_tran"/>
    <property type="match status" value="1"/>
</dbReference>
<dbReference type="EMBL" id="CP001146">
    <property type="protein sequence ID" value="ACI18388.1"/>
    <property type="molecule type" value="Genomic_DNA"/>
</dbReference>
<protein>
    <submittedName>
        <fullName evidence="5">ABC-type multidrug transport system, ATPase component</fullName>
    </submittedName>
</protein>
<dbReference type="PANTHER" id="PTHR42939:SF1">
    <property type="entry name" value="ABC TRANSPORTER ATP-BINDING PROTEIN ALBC-RELATED"/>
    <property type="match status" value="1"/>
</dbReference>
<keyword evidence="2" id="KW-0547">Nucleotide-binding</keyword>
<keyword evidence="6" id="KW-1185">Reference proteome</keyword>
<dbReference type="RefSeq" id="WP_012547020.1">
    <property type="nucleotide sequence ID" value="NC_011297.1"/>
</dbReference>
<dbReference type="STRING" id="309799.DICTH_0233"/>
<dbReference type="Proteomes" id="UP000001733">
    <property type="component" value="Chromosome"/>
</dbReference>
<dbReference type="PaxDb" id="309799-DICTH_0233"/>
<feature type="domain" description="ABC transporter" evidence="4">
    <location>
        <begin position="6"/>
        <end position="83"/>
    </location>
</feature>
<name>B5YC08_DICT6</name>
<dbReference type="KEGG" id="dth:DICTH_0233"/>
<evidence type="ECO:0000256" key="3">
    <source>
        <dbReference type="ARBA" id="ARBA00022840"/>
    </source>
</evidence>
<dbReference type="AlphaFoldDB" id="B5YC08"/>
<evidence type="ECO:0000313" key="5">
    <source>
        <dbReference type="EMBL" id="ACI18388.1"/>
    </source>
</evidence>
<proteinExistence type="predicted"/>
<evidence type="ECO:0000256" key="2">
    <source>
        <dbReference type="ARBA" id="ARBA00022741"/>
    </source>
</evidence>
<dbReference type="InterPro" id="IPR003439">
    <property type="entry name" value="ABC_transporter-like_ATP-bd"/>
</dbReference>
<evidence type="ECO:0000256" key="1">
    <source>
        <dbReference type="ARBA" id="ARBA00022448"/>
    </source>
</evidence>
<evidence type="ECO:0000259" key="4">
    <source>
        <dbReference type="Pfam" id="PF00005"/>
    </source>
</evidence>
<dbReference type="PANTHER" id="PTHR42939">
    <property type="entry name" value="ABC TRANSPORTER ATP-BINDING PROTEIN ALBC-RELATED"/>
    <property type="match status" value="1"/>
</dbReference>
<dbReference type="eggNOG" id="COG1131">
    <property type="taxonomic scope" value="Bacteria"/>
</dbReference>
<organism evidence="5 6">
    <name type="scientific">Dictyoglomus thermophilum (strain ATCC 35947 / DSM 3960 / H-6-12)</name>
    <dbReference type="NCBI Taxonomy" id="309799"/>
    <lineage>
        <taxon>Bacteria</taxon>
        <taxon>Pseudomonadati</taxon>
        <taxon>Dictyoglomota</taxon>
        <taxon>Dictyoglomia</taxon>
        <taxon>Dictyoglomales</taxon>
        <taxon>Dictyoglomaceae</taxon>
        <taxon>Dictyoglomus</taxon>
    </lineage>
</organism>
<dbReference type="HOGENOM" id="CLU_2081046_0_0_0"/>
<dbReference type="GO" id="GO:0005524">
    <property type="term" value="F:ATP binding"/>
    <property type="evidence" value="ECO:0007669"/>
    <property type="project" value="UniProtKB-KW"/>
</dbReference>
<sequence length="117" mass="13604">MGGERNLYTRLSAIENLEYFADLYGVPYKNRKEKIKELLEIVGLPSNRLKDKVETYSKGMKQKLQIARGLINDPEIIFLDEPTIGLDPIGAREIRNIIKRLKNMKKPLFLRVITCRK</sequence>
<dbReference type="SUPFAM" id="SSF52540">
    <property type="entry name" value="P-loop containing nucleoside triphosphate hydrolases"/>
    <property type="match status" value="1"/>
</dbReference>